<dbReference type="GO" id="GO:0004715">
    <property type="term" value="F:non-membrane spanning protein tyrosine kinase activity"/>
    <property type="evidence" value="ECO:0007669"/>
    <property type="project" value="UniProtKB-EC"/>
</dbReference>
<evidence type="ECO:0000256" key="6">
    <source>
        <dbReference type="ARBA" id="ARBA00022519"/>
    </source>
</evidence>
<keyword evidence="11" id="KW-0067">ATP-binding</keyword>
<evidence type="ECO:0000313" key="21">
    <source>
        <dbReference type="Proteomes" id="UP000323886"/>
    </source>
</evidence>
<keyword evidence="12 17" id="KW-1133">Transmembrane helix</keyword>
<dbReference type="GO" id="GO:0005886">
    <property type="term" value="C:plasma membrane"/>
    <property type="evidence" value="ECO:0007669"/>
    <property type="project" value="UniProtKB-SubCell"/>
</dbReference>
<feature type="coiled-coil region" evidence="16">
    <location>
        <begin position="347"/>
        <end position="374"/>
    </location>
</feature>
<keyword evidence="13 17" id="KW-0472">Membrane</keyword>
<dbReference type="GO" id="GO:0005524">
    <property type="term" value="F:ATP binding"/>
    <property type="evidence" value="ECO:0007669"/>
    <property type="project" value="UniProtKB-KW"/>
</dbReference>
<evidence type="ECO:0000256" key="9">
    <source>
        <dbReference type="ARBA" id="ARBA00022741"/>
    </source>
</evidence>
<dbReference type="InterPro" id="IPR050445">
    <property type="entry name" value="Bact_polysacc_biosynth/exp"/>
</dbReference>
<feature type="transmembrane region" description="Helical" evidence="17">
    <location>
        <begin position="436"/>
        <end position="458"/>
    </location>
</feature>
<keyword evidence="6" id="KW-0997">Cell inner membrane</keyword>
<dbReference type="Pfam" id="PF02706">
    <property type="entry name" value="Wzz"/>
    <property type="match status" value="1"/>
</dbReference>
<evidence type="ECO:0000256" key="17">
    <source>
        <dbReference type="SAM" id="Phobius"/>
    </source>
</evidence>
<organism evidence="20 21">
    <name type="scientific">Blastochloris sulfoviridis</name>
    <dbReference type="NCBI Taxonomy" id="50712"/>
    <lineage>
        <taxon>Bacteria</taxon>
        <taxon>Pseudomonadati</taxon>
        <taxon>Pseudomonadota</taxon>
        <taxon>Alphaproteobacteria</taxon>
        <taxon>Hyphomicrobiales</taxon>
        <taxon>Blastochloridaceae</taxon>
        <taxon>Blastochloris</taxon>
    </lineage>
</organism>
<evidence type="ECO:0000256" key="11">
    <source>
        <dbReference type="ARBA" id="ARBA00022840"/>
    </source>
</evidence>
<keyword evidence="16" id="KW-0175">Coiled coil</keyword>
<dbReference type="NCBIfam" id="TIGR01007">
    <property type="entry name" value="eps_fam"/>
    <property type="match status" value="1"/>
</dbReference>
<keyword evidence="9" id="KW-0547">Nucleotide-binding</keyword>
<dbReference type="InterPro" id="IPR027417">
    <property type="entry name" value="P-loop_NTPase"/>
</dbReference>
<comment type="caution">
    <text evidence="20">The sequence shown here is derived from an EMBL/GenBank/DDBJ whole genome shotgun (WGS) entry which is preliminary data.</text>
</comment>
<keyword evidence="10 20" id="KW-0418">Kinase</keyword>
<comment type="similarity">
    <text evidence="3">Belongs to the etk/wzc family.</text>
</comment>
<dbReference type="AlphaFoldDB" id="A0A5M6HU62"/>
<dbReference type="SUPFAM" id="SSF52540">
    <property type="entry name" value="P-loop containing nucleoside triphosphate hydrolases"/>
    <property type="match status" value="1"/>
</dbReference>
<dbReference type="Pfam" id="PF13614">
    <property type="entry name" value="AAA_31"/>
    <property type="match status" value="1"/>
</dbReference>
<evidence type="ECO:0000256" key="15">
    <source>
        <dbReference type="ARBA" id="ARBA00051245"/>
    </source>
</evidence>
<dbReference type="InterPro" id="IPR005702">
    <property type="entry name" value="Wzc-like_C"/>
</dbReference>
<evidence type="ECO:0000256" key="5">
    <source>
        <dbReference type="ARBA" id="ARBA00022475"/>
    </source>
</evidence>
<dbReference type="PANTHER" id="PTHR32309">
    <property type="entry name" value="TYROSINE-PROTEIN KINASE"/>
    <property type="match status" value="1"/>
</dbReference>
<keyword evidence="8 17" id="KW-0812">Transmembrane</keyword>
<dbReference type="PANTHER" id="PTHR32309:SF13">
    <property type="entry name" value="FERRIC ENTEROBACTIN TRANSPORT PROTEIN FEPE"/>
    <property type="match status" value="1"/>
</dbReference>
<comment type="similarity">
    <text evidence="2">Belongs to the CpsD/CapB family.</text>
</comment>
<evidence type="ECO:0000259" key="18">
    <source>
        <dbReference type="Pfam" id="PF02706"/>
    </source>
</evidence>
<feature type="domain" description="Polysaccharide chain length determinant N-terminal" evidence="18">
    <location>
        <begin position="8"/>
        <end position="97"/>
    </location>
</feature>
<dbReference type="InterPro" id="IPR025669">
    <property type="entry name" value="AAA_dom"/>
</dbReference>
<evidence type="ECO:0000256" key="12">
    <source>
        <dbReference type="ARBA" id="ARBA00022989"/>
    </source>
</evidence>
<feature type="domain" description="AAA" evidence="19">
    <location>
        <begin position="567"/>
        <end position="698"/>
    </location>
</feature>
<proteinExistence type="inferred from homology"/>
<dbReference type="EMBL" id="VWPL01000024">
    <property type="protein sequence ID" value="KAA5599207.1"/>
    <property type="molecule type" value="Genomic_DNA"/>
</dbReference>
<dbReference type="OrthoDB" id="230260at2"/>
<gene>
    <name evidence="20" type="ORF">F1193_12670</name>
</gene>
<keyword evidence="21" id="KW-1185">Reference proteome</keyword>
<protein>
    <recommendedName>
        <fullName evidence="4">non-specific protein-tyrosine kinase</fullName>
        <ecNumber evidence="4">2.7.10.2</ecNumber>
    </recommendedName>
</protein>
<keyword evidence="7 20" id="KW-0808">Transferase</keyword>
<dbReference type="CDD" id="cd05387">
    <property type="entry name" value="BY-kinase"/>
    <property type="match status" value="1"/>
</dbReference>
<accession>A0A5M6HU62</accession>
<dbReference type="Proteomes" id="UP000323886">
    <property type="component" value="Unassembled WGS sequence"/>
</dbReference>
<dbReference type="EC" id="2.7.10.2" evidence="4"/>
<keyword evidence="5" id="KW-1003">Cell membrane</keyword>
<dbReference type="Gene3D" id="3.40.50.300">
    <property type="entry name" value="P-loop containing nucleotide triphosphate hydrolases"/>
    <property type="match status" value="1"/>
</dbReference>
<evidence type="ECO:0000256" key="1">
    <source>
        <dbReference type="ARBA" id="ARBA00004429"/>
    </source>
</evidence>
<evidence type="ECO:0000259" key="19">
    <source>
        <dbReference type="Pfam" id="PF13614"/>
    </source>
</evidence>
<evidence type="ECO:0000256" key="8">
    <source>
        <dbReference type="ARBA" id="ARBA00022692"/>
    </source>
</evidence>
<evidence type="ECO:0000256" key="3">
    <source>
        <dbReference type="ARBA" id="ARBA00008883"/>
    </source>
</evidence>
<reference evidence="20 21" key="1">
    <citation type="submission" date="2019-09" db="EMBL/GenBank/DDBJ databases">
        <title>Draft Whole-Genome sequence of Blastochloris sulfoviridis DSM 729.</title>
        <authorList>
            <person name="Meyer T.E."/>
            <person name="Kyndt J.A."/>
        </authorList>
    </citation>
    <scope>NUCLEOTIDE SEQUENCE [LARGE SCALE GENOMIC DNA]</scope>
    <source>
        <strain evidence="20 21">DSM 729</strain>
    </source>
</reference>
<evidence type="ECO:0000256" key="14">
    <source>
        <dbReference type="ARBA" id="ARBA00023137"/>
    </source>
</evidence>
<evidence type="ECO:0000256" key="13">
    <source>
        <dbReference type="ARBA" id="ARBA00023136"/>
    </source>
</evidence>
<evidence type="ECO:0000256" key="2">
    <source>
        <dbReference type="ARBA" id="ARBA00007316"/>
    </source>
</evidence>
<evidence type="ECO:0000256" key="16">
    <source>
        <dbReference type="SAM" id="Coils"/>
    </source>
</evidence>
<evidence type="ECO:0000256" key="10">
    <source>
        <dbReference type="ARBA" id="ARBA00022777"/>
    </source>
</evidence>
<keyword evidence="14" id="KW-0829">Tyrosine-protein kinase</keyword>
<comment type="catalytic activity">
    <reaction evidence="15">
        <text>L-tyrosyl-[protein] + ATP = O-phospho-L-tyrosyl-[protein] + ADP + H(+)</text>
        <dbReference type="Rhea" id="RHEA:10596"/>
        <dbReference type="Rhea" id="RHEA-COMP:10136"/>
        <dbReference type="Rhea" id="RHEA-COMP:20101"/>
        <dbReference type="ChEBI" id="CHEBI:15378"/>
        <dbReference type="ChEBI" id="CHEBI:30616"/>
        <dbReference type="ChEBI" id="CHEBI:46858"/>
        <dbReference type="ChEBI" id="CHEBI:61978"/>
        <dbReference type="ChEBI" id="CHEBI:456216"/>
        <dbReference type="EC" id="2.7.10.2"/>
    </reaction>
</comment>
<evidence type="ECO:0000313" key="20">
    <source>
        <dbReference type="EMBL" id="KAA5599207.1"/>
    </source>
</evidence>
<comment type="subcellular location">
    <subcellularLocation>
        <location evidence="1">Cell inner membrane</location>
        <topology evidence="1">Multi-pass membrane protein</topology>
    </subcellularLocation>
</comment>
<dbReference type="InterPro" id="IPR003856">
    <property type="entry name" value="LPS_length_determ_N"/>
</dbReference>
<sequence>MSPISVADLIEWAKGFFGRQYWIFAIGVACALAAAIAYLSVTPPQYTATAMLMIDRGKVRDLQVPGSPLGDGPLDTVQVDTQVEVLRSDTIGLAVIRAQNLMEDPELDGRARAAVNPLAKLFSLFRSNAAPEPLSTKAVLGGFLSRRKITRVGKTYILEVSYQSSDPVHAANIANAIAEAYIDNELETKYQVTRRASTWLQGRIKELRAQAADADLAVFEYKEKNKIIDYGNVSVSGPGAASGRLIGDQQLSELNSQLMATRGATAEAKARLDRIEDVLKQDVRDATVADTLKNEIINRLRTRYLDMAAREASWSVQYGSNHLAAVNLRTQMDELLRSMSDELNRIAASYRSEFEIAKAREEALERRLAELVSESQSTYRDRIGLGDLESGAKVSRAIYDTFLQRYLEAMQQQSFPITEARVINPATPPSFKSSPIAGQVMGLGGAIGFILALGVALLRETTDGTFRTARQVEEKLQAPCLSVLPLMGEDAEAASNVFSGLPVKWTGRPTRRDTPEPPGCAPPLAGGTMLNEAVLRYVVEQPLSAAAEGFRAIKIVADIRKASTGNRIIGVTSTLPGEGKSTVACNLAGLMAHAGKRAILIDADLRKPSLGRSLTTAPEVGLLEVLADPAQLDRAVCIDAVTGLALLPSVVDGGLVHSDEIVSSEAFRRLLEQLRQRYDYIIVDLPPLAPVVDVRAIAAMIESFVFVVEWGRTKADLVHRHLQAKPEVYDRLLGVVLNKADTRLFKRYEQGSQFNHMYYVHHGEDRLPAKV</sequence>
<evidence type="ECO:0000256" key="7">
    <source>
        <dbReference type="ARBA" id="ARBA00022679"/>
    </source>
</evidence>
<feature type="transmembrane region" description="Helical" evidence="17">
    <location>
        <begin position="21"/>
        <end position="41"/>
    </location>
</feature>
<name>A0A5M6HU62_9HYPH</name>
<evidence type="ECO:0000256" key="4">
    <source>
        <dbReference type="ARBA" id="ARBA00011903"/>
    </source>
</evidence>